<feature type="transmembrane region" description="Helical" evidence="7">
    <location>
        <begin position="314"/>
        <end position="336"/>
    </location>
</feature>
<evidence type="ECO:0000313" key="10">
    <source>
        <dbReference type="Proteomes" id="UP000093695"/>
    </source>
</evidence>
<reference evidence="9 10" key="1">
    <citation type="journal article" date="2015" name="Genome Announc.">
        <title>Draft Genome Sequence of Norvancomycin-Producing Strain Amycolatopsis orientalis CPCC200066.</title>
        <authorList>
            <person name="Lei X."/>
            <person name="Yuan F."/>
            <person name="Shi Y."/>
            <person name="Li X."/>
            <person name="Wang L."/>
            <person name="Hong B."/>
        </authorList>
    </citation>
    <scope>NUCLEOTIDE SEQUENCE [LARGE SCALE GENOMIC DNA]</scope>
    <source>
        <strain evidence="9 10">B-37</strain>
    </source>
</reference>
<dbReference type="PROSITE" id="PS51257">
    <property type="entry name" value="PROKAR_LIPOPROTEIN"/>
    <property type="match status" value="1"/>
</dbReference>
<evidence type="ECO:0000256" key="2">
    <source>
        <dbReference type="ARBA" id="ARBA00022475"/>
    </source>
</evidence>
<feature type="transmembrane region" description="Helical" evidence="7">
    <location>
        <begin position="356"/>
        <end position="377"/>
    </location>
</feature>
<evidence type="ECO:0000256" key="6">
    <source>
        <dbReference type="ARBA" id="ARBA00038076"/>
    </source>
</evidence>
<feature type="transmembrane region" description="Helical" evidence="7">
    <location>
        <begin position="772"/>
        <end position="797"/>
    </location>
</feature>
<dbReference type="InterPro" id="IPR050250">
    <property type="entry name" value="Macrolide_Exporter_MacB"/>
</dbReference>
<evidence type="ECO:0000256" key="5">
    <source>
        <dbReference type="ARBA" id="ARBA00023136"/>
    </source>
</evidence>
<gene>
    <name evidence="9" type="ORF">SD37_01195</name>
</gene>
<evidence type="ECO:0000256" key="7">
    <source>
        <dbReference type="SAM" id="Phobius"/>
    </source>
</evidence>
<comment type="similarity">
    <text evidence="6">Belongs to the ABC-4 integral membrane protein family.</text>
</comment>
<keyword evidence="3 7" id="KW-0812">Transmembrane</keyword>
<keyword evidence="2" id="KW-1003">Cell membrane</keyword>
<feature type="transmembrane region" description="Helical" evidence="7">
    <location>
        <begin position="484"/>
        <end position="507"/>
    </location>
</feature>
<comment type="subcellular location">
    <subcellularLocation>
        <location evidence="1">Cell membrane</location>
        <topology evidence="1">Multi-pass membrane protein</topology>
    </subcellularLocation>
</comment>
<feature type="transmembrane region" description="Helical" evidence="7">
    <location>
        <begin position="259"/>
        <end position="282"/>
    </location>
</feature>
<dbReference type="EMBL" id="CP016174">
    <property type="protein sequence ID" value="ANN14403.1"/>
    <property type="molecule type" value="Genomic_DNA"/>
</dbReference>
<dbReference type="GO" id="GO:0022857">
    <property type="term" value="F:transmembrane transporter activity"/>
    <property type="evidence" value="ECO:0007669"/>
    <property type="project" value="TreeGrafter"/>
</dbReference>
<dbReference type="PANTHER" id="PTHR30572">
    <property type="entry name" value="MEMBRANE COMPONENT OF TRANSPORTER-RELATED"/>
    <property type="match status" value="1"/>
</dbReference>
<name>A0A193BQC3_AMYOR</name>
<dbReference type="Proteomes" id="UP000093695">
    <property type="component" value="Chromosome"/>
</dbReference>
<dbReference type="Pfam" id="PF02687">
    <property type="entry name" value="FtsX"/>
    <property type="match status" value="2"/>
</dbReference>
<dbReference type="PANTHER" id="PTHR30572:SF4">
    <property type="entry name" value="ABC TRANSPORTER PERMEASE YTRF"/>
    <property type="match status" value="1"/>
</dbReference>
<dbReference type="KEGG" id="aori:SD37_01195"/>
<dbReference type="GO" id="GO:0005886">
    <property type="term" value="C:plasma membrane"/>
    <property type="evidence" value="ECO:0007669"/>
    <property type="project" value="UniProtKB-SubCell"/>
</dbReference>
<accession>A0A193BQC3</accession>
<feature type="transmembrane region" description="Helical" evidence="7">
    <location>
        <begin position="439"/>
        <end position="463"/>
    </location>
</feature>
<dbReference type="AlphaFoldDB" id="A0A193BQC3"/>
<dbReference type="InterPro" id="IPR003838">
    <property type="entry name" value="ABC3_permease_C"/>
</dbReference>
<organism evidence="9 10">
    <name type="scientific">Amycolatopsis orientalis</name>
    <name type="common">Nocardia orientalis</name>
    <dbReference type="NCBI Taxonomy" id="31958"/>
    <lineage>
        <taxon>Bacteria</taxon>
        <taxon>Bacillati</taxon>
        <taxon>Actinomycetota</taxon>
        <taxon>Actinomycetes</taxon>
        <taxon>Pseudonocardiales</taxon>
        <taxon>Pseudonocardiaceae</taxon>
        <taxon>Amycolatopsis</taxon>
    </lineage>
</organism>
<feature type="domain" description="ABC3 transporter permease C-terminal" evidence="8">
    <location>
        <begin position="267"/>
        <end position="385"/>
    </location>
</feature>
<feature type="transmembrane region" description="Helical" evidence="7">
    <location>
        <begin position="16"/>
        <end position="37"/>
    </location>
</feature>
<evidence type="ECO:0000313" key="9">
    <source>
        <dbReference type="EMBL" id="ANN14403.1"/>
    </source>
</evidence>
<keyword evidence="5 7" id="KW-0472">Membrane</keyword>
<sequence length="845" mass="86907">MLRLAFRTLRLRKGGFIGTFVAVFFGALIVASCGGLMETGIRANAEPQRLAAVPIIVTGGQTFELPKKDPATLEADDDRKFEDARLPERVRLDDGLVSRLRSVPGVSDVVGEVSIPLAADGRQALGHAWDSAALTPYALTAGTAPGAGEVVVESTSGLKPGDRVEIAARGEIETFRVAGVAAAPRSITRAGVFFSAADAARLSGYPGKADVIGVFTKPGADIEAVRESVAAAATGATVLSGIDRGVAEFPEAESSGSNLIVIAAVSGGLSVMVAMFVVASTLSLSTQQRSRELALMRAIGTTPRQLRRMVLGEALAVGLLATALAAAFGPFLGEWLFGQLVENGVVPQVLRFYQGWLPSVVGAGAAILAVFIAAFVAGRRAGKIRPTEALAEAAVTRRWLTPTRFVLAALCFGGGTALAIVTVAVMTGPIAASTAGPAVILWALGVAMITPGVAKVMTALLQWPMRLLGGIDARLAVLNTRAGIVRAAGAVTPIMLAVGIATANIYLQTTQQELANQAFTEDVRADAVLGAPHGTGLSPDLVQRIQSVPGVAGASEYVTSSVFMEVPYERSDDGRPAIGLTAAGAGATTDTKVTQGDLKALTGATIALPDVYAKDFGRGIGDTLSLRLGDGAKVDVKVVALTDQRPGFESMLLPASLLAPHTTAGLAQQMLVRAAPGVDPAVLTERLREATAGQPVSVGDRDALVAAHAKDQAVGAWVNYLMVGMIIAYTVISVANTLVMATMRRRREFGLQRLTGSTRAQVLRMAGFEGGLVALIGIVLGTVVSAGAIVPFCLVAADSLLPMGSPLIYLSIIGIAAALALAATLVPAWAATRGQPVDAATTGSD</sequence>
<dbReference type="STRING" id="31958.SD37_01195"/>
<evidence type="ECO:0000256" key="1">
    <source>
        <dbReference type="ARBA" id="ARBA00004651"/>
    </source>
</evidence>
<dbReference type="eggNOG" id="COG0577">
    <property type="taxonomic scope" value="Bacteria"/>
</dbReference>
<evidence type="ECO:0000259" key="8">
    <source>
        <dbReference type="Pfam" id="PF02687"/>
    </source>
</evidence>
<keyword evidence="4 7" id="KW-1133">Transmembrane helix</keyword>
<proteinExistence type="inferred from homology"/>
<evidence type="ECO:0000256" key="4">
    <source>
        <dbReference type="ARBA" id="ARBA00022989"/>
    </source>
</evidence>
<feature type="transmembrane region" description="Helical" evidence="7">
    <location>
        <begin position="809"/>
        <end position="830"/>
    </location>
</feature>
<feature type="transmembrane region" description="Helical" evidence="7">
    <location>
        <begin position="405"/>
        <end position="427"/>
    </location>
</feature>
<keyword evidence="10" id="KW-1185">Reference proteome</keyword>
<feature type="transmembrane region" description="Helical" evidence="7">
    <location>
        <begin position="717"/>
        <end position="739"/>
    </location>
</feature>
<feature type="domain" description="ABC3 transporter permease C-terminal" evidence="8">
    <location>
        <begin position="721"/>
        <end position="835"/>
    </location>
</feature>
<dbReference type="RefSeq" id="WP_044849348.1">
    <property type="nucleotide sequence ID" value="NZ_CP016174.1"/>
</dbReference>
<protein>
    <submittedName>
        <fullName evidence="9">ABC transporter permease</fullName>
    </submittedName>
</protein>
<evidence type="ECO:0000256" key="3">
    <source>
        <dbReference type="ARBA" id="ARBA00022692"/>
    </source>
</evidence>